<dbReference type="STRING" id="1833852.B0537_01100"/>
<gene>
    <name evidence="6" type="primary">rsmI</name>
    <name evidence="8" type="ORF">B0537_01100</name>
</gene>
<evidence type="ECO:0000259" key="7">
    <source>
        <dbReference type="Pfam" id="PF00590"/>
    </source>
</evidence>
<dbReference type="PROSITE" id="PS01296">
    <property type="entry name" value="RSMI"/>
    <property type="match status" value="1"/>
</dbReference>
<dbReference type="CDD" id="cd11648">
    <property type="entry name" value="RsmI"/>
    <property type="match status" value="1"/>
</dbReference>
<dbReference type="SUPFAM" id="SSF53790">
    <property type="entry name" value="Tetrapyrrole methylase"/>
    <property type="match status" value="1"/>
</dbReference>
<comment type="function">
    <text evidence="6">Catalyzes the 2'-O-methylation of the ribose of cytidine 1402 (C1402) in 16S rRNA.</text>
</comment>
<keyword evidence="5 6" id="KW-0949">S-adenosyl-L-methionine</keyword>
<dbReference type="NCBIfam" id="TIGR00096">
    <property type="entry name" value="16S rRNA (cytidine(1402)-2'-O)-methyltransferase"/>
    <property type="match status" value="1"/>
</dbReference>
<dbReference type="EC" id="2.1.1.198" evidence="6"/>
<dbReference type="KEGG" id="dfg:B0537_01100"/>
<dbReference type="InterPro" id="IPR014777">
    <property type="entry name" value="4pyrrole_Mease_sub1"/>
</dbReference>
<comment type="subcellular location">
    <subcellularLocation>
        <location evidence="6">Cytoplasm</location>
    </subcellularLocation>
</comment>
<evidence type="ECO:0000256" key="3">
    <source>
        <dbReference type="ARBA" id="ARBA00022603"/>
    </source>
</evidence>
<accession>A0A1S6IST5</accession>
<evidence type="ECO:0000256" key="2">
    <source>
        <dbReference type="ARBA" id="ARBA00022552"/>
    </source>
</evidence>
<evidence type="ECO:0000256" key="4">
    <source>
        <dbReference type="ARBA" id="ARBA00022679"/>
    </source>
</evidence>
<evidence type="ECO:0000256" key="1">
    <source>
        <dbReference type="ARBA" id="ARBA00022490"/>
    </source>
</evidence>
<proteinExistence type="inferred from homology"/>
<name>A0A1S6IST5_9FIRM</name>
<dbReference type="InterPro" id="IPR000878">
    <property type="entry name" value="4pyrrol_Mease"/>
</dbReference>
<dbReference type="GO" id="GO:0070677">
    <property type="term" value="F:rRNA (cytosine-2'-O-)-methyltransferase activity"/>
    <property type="evidence" value="ECO:0007669"/>
    <property type="project" value="UniProtKB-UniRule"/>
</dbReference>
<dbReference type="GO" id="GO:0005737">
    <property type="term" value="C:cytoplasm"/>
    <property type="evidence" value="ECO:0007669"/>
    <property type="project" value="UniProtKB-SubCell"/>
</dbReference>
<keyword evidence="1 6" id="KW-0963">Cytoplasm</keyword>
<dbReference type="HAMAP" id="MF_01877">
    <property type="entry name" value="16SrRNA_methyltr_I"/>
    <property type="match status" value="1"/>
</dbReference>
<dbReference type="AlphaFoldDB" id="A0A1S6IST5"/>
<dbReference type="OrthoDB" id="9809084at2"/>
<dbReference type="Proteomes" id="UP000189464">
    <property type="component" value="Chromosome"/>
</dbReference>
<evidence type="ECO:0000313" key="9">
    <source>
        <dbReference type="Proteomes" id="UP000189464"/>
    </source>
</evidence>
<dbReference type="Gene3D" id="3.40.1010.10">
    <property type="entry name" value="Cobalt-precorrin-4 Transmethylase, Domain 1"/>
    <property type="match status" value="1"/>
</dbReference>
<dbReference type="FunFam" id="3.30.950.10:FF:000002">
    <property type="entry name" value="Ribosomal RNA small subunit methyltransferase I"/>
    <property type="match status" value="1"/>
</dbReference>
<dbReference type="EMBL" id="CP019698">
    <property type="protein sequence ID" value="AQS57824.1"/>
    <property type="molecule type" value="Genomic_DNA"/>
</dbReference>
<dbReference type="FunFam" id="3.40.1010.10:FF:000002">
    <property type="entry name" value="Ribosomal RNA small subunit methyltransferase I"/>
    <property type="match status" value="1"/>
</dbReference>
<comment type="catalytic activity">
    <reaction evidence="6">
        <text>cytidine(1402) in 16S rRNA + S-adenosyl-L-methionine = 2'-O-methylcytidine(1402) in 16S rRNA + S-adenosyl-L-homocysteine + H(+)</text>
        <dbReference type="Rhea" id="RHEA:42924"/>
        <dbReference type="Rhea" id="RHEA-COMP:10285"/>
        <dbReference type="Rhea" id="RHEA-COMP:10286"/>
        <dbReference type="ChEBI" id="CHEBI:15378"/>
        <dbReference type="ChEBI" id="CHEBI:57856"/>
        <dbReference type="ChEBI" id="CHEBI:59789"/>
        <dbReference type="ChEBI" id="CHEBI:74495"/>
        <dbReference type="ChEBI" id="CHEBI:82748"/>
        <dbReference type="EC" id="2.1.1.198"/>
    </reaction>
</comment>
<keyword evidence="2 6" id="KW-0698">rRNA processing</keyword>
<evidence type="ECO:0000313" key="8">
    <source>
        <dbReference type="EMBL" id="AQS57824.1"/>
    </source>
</evidence>
<dbReference type="InterPro" id="IPR018063">
    <property type="entry name" value="SAM_MeTrfase_RsmI_CS"/>
</dbReference>
<keyword evidence="9" id="KW-1185">Reference proteome</keyword>
<feature type="domain" description="Tetrapyrrole methylase" evidence="7">
    <location>
        <begin position="13"/>
        <end position="207"/>
    </location>
</feature>
<keyword evidence="3 6" id="KW-0489">Methyltransferase</keyword>
<dbReference type="InterPro" id="IPR008189">
    <property type="entry name" value="rRNA_ssu_MeTfrase_I"/>
</dbReference>
<comment type="similarity">
    <text evidence="6">Belongs to the methyltransferase superfamily. RsmI family.</text>
</comment>
<reference evidence="8 9" key="1">
    <citation type="journal article" date="2016" name="Int. J. Syst. Evol. Microbiol.">
        <title>Desulfotomaculum ferrireducens sp. nov., a moderately thermophilic sulfate-reducing and dissimilatory Fe(III)-reducing bacterium isolated from compost.</title>
        <authorList>
            <person name="Yang G."/>
            <person name="Guo J."/>
            <person name="Zhuang L."/>
            <person name="Yuan Y."/>
            <person name="Zhou S."/>
        </authorList>
    </citation>
    <scope>NUCLEOTIDE SEQUENCE [LARGE SCALE GENOMIC DNA]</scope>
    <source>
        <strain evidence="8 9">GSS09</strain>
    </source>
</reference>
<dbReference type="PANTHER" id="PTHR46111">
    <property type="entry name" value="RIBOSOMAL RNA SMALL SUBUNIT METHYLTRANSFERASE I"/>
    <property type="match status" value="1"/>
</dbReference>
<organism evidence="8 9">
    <name type="scientific">Desulforamulus ferrireducens</name>
    <dbReference type="NCBI Taxonomy" id="1833852"/>
    <lineage>
        <taxon>Bacteria</taxon>
        <taxon>Bacillati</taxon>
        <taxon>Bacillota</taxon>
        <taxon>Clostridia</taxon>
        <taxon>Eubacteriales</taxon>
        <taxon>Peptococcaceae</taxon>
        <taxon>Desulforamulus</taxon>
    </lineage>
</organism>
<evidence type="ECO:0000256" key="5">
    <source>
        <dbReference type="ARBA" id="ARBA00022691"/>
    </source>
</evidence>
<evidence type="ECO:0000256" key="6">
    <source>
        <dbReference type="HAMAP-Rule" id="MF_01877"/>
    </source>
</evidence>
<keyword evidence="4 6" id="KW-0808">Transferase</keyword>
<dbReference type="RefSeq" id="WP_077712790.1">
    <property type="nucleotide sequence ID" value="NZ_CP019698.1"/>
</dbReference>
<dbReference type="InterPro" id="IPR035996">
    <property type="entry name" value="4pyrrol_Methylase_sf"/>
</dbReference>
<protein>
    <recommendedName>
        <fullName evidence="6">Ribosomal RNA small subunit methyltransferase I</fullName>
        <ecNumber evidence="6">2.1.1.198</ecNumber>
    </recommendedName>
    <alternativeName>
        <fullName evidence="6">16S rRNA 2'-O-ribose C1402 methyltransferase</fullName>
    </alternativeName>
    <alternativeName>
        <fullName evidence="6">rRNA (cytidine-2'-O-)-methyltransferase RsmI</fullName>
    </alternativeName>
</protein>
<dbReference type="Pfam" id="PF00590">
    <property type="entry name" value="TP_methylase"/>
    <property type="match status" value="1"/>
</dbReference>
<dbReference type="Gene3D" id="3.30.950.10">
    <property type="entry name" value="Methyltransferase, Cobalt-precorrin-4 Transmethylase, Domain 2"/>
    <property type="match status" value="1"/>
</dbReference>
<sequence length="285" mass="31663">MERKGPGILFLCATPIGNLEDITLRALRILKEVDIIAAEDTRHTRKLLSHYDIHTPLTSYHSHSGEGKELQLLERILQGERVALVSDAGMPGISDPGAELVKAALEKGIEVVPIPGPSAGIAGLVVSGLPTGKFVFEGFLSNQRKTRRKQLASLKHEHRTMLFYESPHRLVDTLQDMLQEWGERPCTVARELTKLHEEFKRGTIGEVLAYYRDNPPRGEITLVIGGLPQEVVQQEQQEQWAELSLAEHVSQLVEQGMDQKEAIKQVAKLRGLPKREVYAAVHGGA</sequence>
<dbReference type="PIRSF" id="PIRSF005917">
    <property type="entry name" value="MTase_YraL"/>
    <property type="match status" value="1"/>
</dbReference>
<dbReference type="PANTHER" id="PTHR46111:SF1">
    <property type="entry name" value="RIBOSOMAL RNA SMALL SUBUNIT METHYLTRANSFERASE I"/>
    <property type="match status" value="1"/>
</dbReference>
<dbReference type="InterPro" id="IPR014776">
    <property type="entry name" value="4pyrrole_Mease_sub2"/>
</dbReference>